<gene>
    <name evidence="3" type="ORF">SLEP1_g46825</name>
</gene>
<keyword evidence="4" id="KW-1185">Reference proteome</keyword>
<dbReference type="AlphaFoldDB" id="A0AAV5LQ50"/>
<evidence type="ECO:0000313" key="4">
    <source>
        <dbReference type="Proteomes" id="UP001054252"/>
    </source>
</evidence>
<proteinExistence type="predicted"/>
<dbReference type="Gene3D" id="3.30.70.270">
    <property type="match status" value="1"/>
</dbReference>
<dbReference type="GO" id="GO:0003676">
    <property type="term" value="F:nucleic acid binding"/>
    <property type="evidence" value="ECO:0007669"/>
    <property type="project" value="InterPro"/>
</dbReference>
<dbReference type="InterPro" id="IPR053134">
    <property type="entry name" value="RNA-dir_DNA_polymerase"/>
</dbReference>
<feature type="region of interest" description="Disordered" evidence="1">
    <location>
        <begin position="115"/>
        <end position="144"/>
    </location>
</feature>
<dbReference type="Proteomes" id="UP001054252">
    <property type="component" value="Unassembled WGS sequence"/>
</dbReference>
<evidence type="ECO:0000259" key="2">
    <source>
        <dbReference type="Pfam" id="PF00078"/>
    </source>
</evidence>
<evidence type="ECO:0000313" key="3">
    <source>
        <dbReference type="EMBL" id="GKV38979.1"/>
    </source>
</evidence>
<dbReference type="SUPFAM" id="SSF56672">
    <property type="entry name" value="DNA/RNA polymerases"/>
    <property type="match status" value="1"/>
</dbReference>
<dbReference type="InterPro" id="IPR000477">
    <property type="entry name" value="RT_dom"/>
</dbReference>
<organism evidence="3 4">
    <name type="scientific">Rubroshorea leprosula</name>
    <dbReference type="NCBI Taxonomy" id="152421"/>
    <lineage>
        <taxon>Eukaryota</taxon>
        <taxon>Viridiplantae</taxon>
        <taxon>Streptophyta</taxon>
        <taxon>Embryophyta</taxon>
        <taxon>Tracheophyta</taxon>
        <taxon>Spermatophyta</taxon>
        <taxon>Magnoliopsida</taxon>
        <taxon>eudicotyledons</taxon>
        <taxon>Gunneridae</taxon>
        <taxon>Pentapetalae</taxon>
        <taxon>rosids</taxon>
        <taxon>malvids</taxon>
        <taxon>Malvales</taxon>
        <taxon>Dipterocarpaceae</taxon>
        <taxon>Rubroshorea</taxon>
    </lineage>
</organism>
<reference evidence="3 4" key="1">
    <citation type="journal article" date="2021" name="Commun. Biol.">
        <title>The genome of Shorea leprosula (Dipterocarpaceae) highlights the ecological relevance of drought in aseasonal tropical rainforests.</title>
        <authorList>
            <person name="Ng K.K.S."/>
            <person name="Kobayashi M.J."/>
            <person name="Fawcett J.A."/>
            <person name="Hatakeyama M."/>
            <person name="Paape T."/>
            <person name="Ng C.H."/>
            <person name="Ang C.C."/>
            <person name="Tnah L.H."/>
            <person name="Lee C.T."/>
            <person name="Nishiyama T."/>
            <person name="Sese J."/>
            <person name="O'Brien M.J."/>
            <person name="Copetti D."/>
            <person name="Mohd Noor M.I."/>
            <person name="Ong R.C."/>
            <person name="Putra M."/>
            <person name="Sireger I.Z."/>
            <person name="Indrioko S."/>
            <person name="Kosugi Y."/>
            <person name="Izuno A."/>
            <person name="Isagi Y."/>
            <person name="Lee S.L."/>
            <person name="Shimizu K.K."/>
        </authorList>
    </citation>
    <scope>NUCLEOTIDE SEQUENCE [LARGE SCALE GENOMIC DNA]</scope>
    <source>
        <strain evidence="3">214</strain>
    </source>
</reference>
<protein>
    <recommendedName>
        <fullName evidence="2">Reverse transcriptase domain-containing protein</fullName>
    </recommendedName>
</protein>
<dbReference type="Gene3D" id="3.30.420.10">
    <property type="entry name" value="Ribonuclease H-like superfamily/Ribonuclease H"/>
    <property type="match status" value="1"/>
</dbReference>
<dbReference type="PANTHER" id="PTHR24559:SF430">
    <property type="entry name" value="RNA-DIRECTED DNA POLYMERASE"/>
    <property type="match status" value="1"/>
</dbReference>
<evidence type="ECO:0000256" key="1">
    <source>
        <dbReference type="SAM" id="MobiDB-lite"/>
    </source>
</evidence>
<dbReference type="Gene3D" id="1.10.340.70">
    <property type="match status" value="1"/>
</dbReference>
<dbReference type="InterPro" id="IPR036397">
    <property type="entry name" value="RNaseH_sf"/>
</dbReference>
<dbReference type="CDD" id="cd01647">
    <property type="entry name" value="RT_LTR"/>
    <property type="match status" value="1"/>
</dbReference>
<dbReference type="Pfam" id="PF00078">
    <property type="entry name" value="RVT_1"/>
    <property type="match status" value="1"/>
</dbReference>
<dbReference type="PANTHER" id="PTHR24559">
    <property type="entry name" value="TRANSPOSON TY3-I GAG-POL POLYPROTEIN"/>
    <property type="match status" value="1"/>
</dbReference>
<accession>A0AAV5LQ50</accession>
<feature type="domain" description="Reverse transcriptase" evidence="2">
    <location>
        <begin position="399"/>
        <end position="492"/>
    </location>
</feature>
<feature type="compositionally biased region" description="Polar residues" evidence="1">
    <location>
        <begin position="132"/>
        <end position="142"/>
    </location>
</feature>
<dbReference type="InterPro" id="IPR043128">
    <property type="entry name" value="Rev_trsase/Diguanyl_cyclase"/>
</dbReference>
<comment type="caution">
    <text evidence="3">The sequence shown here is derived from an EMBL/GenBank/DDBJ whole genome shotgun (WGS) entry which is preliminary data.</text>
</comment>
<dbReference type="InterPro" id="IPR043502">
    <property type="entry name" value="DNA/RNA_pol_sf"/>
</dbReference>
<name>A0AAV5LQ50_9ROSI</name>
<dbReference type="Gene3D" id="3.10.10.10">
    <property type="entry name" value="HIV Type 1 Reverse Transcriptase, subunit A, domain 1"/>
    <property type="match status" value="2"/>
</dbReference>
<sequence length="792" mass="90515">MQTLRSEVQDHLEFAAKFDYFIYRVGDIICHKILKSKVNTENHVGTHQAVALAAMIQGLKHDRFRDNLRKHPPSMFDQANERSRRFITAEEYALSGKPIVGGMSSNQQKLNVREVKHQNRTQKKKSDEADQKSQPITFTSTDLDGVVTPHDDPLATSVIVNNCEVQRVLVDTGSALNIIHRTSYFDRDQRCRFIIPLMHEVLYAHGSGDSQSSAIKFQLEAPNSQQVIGIELLNNKPENEAKATPVEEVEEVQIDDSDPTKKTQIGTKLSSKERKELIGFLKSNKDVFAWTSVDMPGIPTSVEVHKLSTNPLKKPVAHKRRLFGGERMQAIKEKVQKLLQAGFVKRVDYYEWVANLVLVKKSNGKWRMCIDYTNLNDACPKDCHPLPIHMASEDEVKTSFYAGDEIYCYVMIPFGLKNAGAMYQKMVTIVFQAQIGRNLEVYIDDIVVKSLKAEDHLTNLGETFDSLRKHSKRLNPAKCVFGVKSSKFLGFMVSKSGIEVNPRKIKAIEEMKLPRSVKDVQCLTGQGKILYLNLEISDTTISSVLVREMGQQQKLVYYANKVVQGAELRQILQKPECSSKLIKWAIELDEFHITFQQRSTIRAQALANFVVECEVIDPTLAKYLVVVSELKCQFERFQLTKVPRAKNEHADSLSKLASDSYRGMRSFYVKVLDEPSFQRSKVMEVNVDPETPSWTDPIKTYLRDGTIPNDKLEEMKLRRKTSRYTLVDGILYQRSYSLLLLHYLTLYEVEYTLRKVHKGVCGSHIGAWTLTHKVLRQGYYWPNMQEDANKYV</sequence>
<dbReference type="EMBL" id="BPVZ01000131">
    <property type="protein sequence ID" value="GKV38979.1"/>
    <property type="molecule type" value="Genomic_DNA"/>
</dbReference>